<evidence type="ECO:0000313" key="2">
    <source>
        <dbReference type="Proteomes" id="UP001159363"/>
    </source>
</evidence>
<proteinExistence type="predicted"/>
<dbReference type="Proteomes" id="UP001159363">
    <property type="component" value="Chromosome 1"/>
</dbReference>
<accession>A0ABQ9IJV8</accession>
<reference evidence="1 2" key="1">
    <citation type="submission" date="2023-02" db="EMBL/GenBank/DDBJ databases">
        <title>LHISI_Scaffold_Assembly.</title>
        <authorList>
            <person name="Stuart O.P."/>
            <person name="Cleave R."/>
            <person name="Magrath M.J.L."/>
            <person name="Mikheyev A.S."/>
        </authorList>
    </citation>
    <scope>NUCLEOTIDE SEQUENCE [LARGE SCALE GENOMIC DNA]</scope>
    <source>
        <strain evidence="1">Daus_M_001</strain>
        <tissue evidence="1">Leg muscle</tissue>
    </source>
</reference>
<protein>
    <submittedName>
        <fullName evidence="1">Uncharacterized protein</fullName>
    </submittedName>
</protein>
<evidence type="ECO:0000313" key="1">
    <source>
        <dbReference type="EMBL" id="KAJ8896921.1"/>
    </source>
</evidence>
<dbReference type="EMBL" id="JARBHB010000001">
    <property type="protein sequence ID" value="KAJ8896921.1"/>
    <property type="molecule type" value="Genomic_DNA"/>
</dbReference>
<sequence>MDFIHRDQQQTVLPNPKGLHFNLQFALMNKSPDLNLIDHLWDELDRRRGSSGAAQNPLFNSWNGCKRNGDESPWMSCKHSLGGRGGVVVRLLASHLGEPGYIPSEVGPRYFHVGIVPNDTSGRRVFSGISRRVPALLHPRLASPSSALKTSLLRSAQISPLHFTPHRLVTLSQRNRSASIWANVRHRAIDDERGEKHAAREVTSGLEVCDLEHQCCEECDRQGGLLDWMHTSFSGLKHASLREKGEISKMAGAPIRIRTLFEPSLLPTTQLGCSDLGNSLVPDCEVIIFWLASRWERSAIGSLIRRVLAALATNIIHHRPIEIDQRDHPVQILSRVVRKSDFPIQRCREDAENVRGPLSLGTPDICNPPPPPHLFLSTAWGTGDARAMSLFWFFPCYELTPVRHVARHHLLFPKGGRYSHVTSPQDDGGKGEGIATRCCPRRAVMSLASAPL</sequence>
<name>A0ABQ9IJV8_9NEOP</name>
<comment type="caution">
    <text evidence="1">The sequence shown here is derived from an EMBL/GenBank/DDBJ whole genome shotgun (WGS) entry which is preliminary data.</text>
</comment>
<keyword evidence="2" id="KW-1185">Reference proteome</keyword>
<gene>
    <name evidence="1" type="ORF">PR048_002267</name>
</gene>
<organism evidence="1 2">
    <name type="scientific">Dryococelus australis</name>
    <dbReference type="NCBI Taxonomy" id="614101"/>
    <lineage>
        <taxon>Eukaryota</taxon>
        <taxon>Metazoa</taxon>
        <taxon>Ecdysozoa</taxon>
        <taxon>Arthropoda</taxon>
        <taxon>Hexapoda</taxon>
        <taxon>Insecta</taxon>
        <taxon>Pterygota</taxon>
        <taxon>Neoptera</taxon>
        <taxon>Polyneoptera</taxon>
        <taxon>Phasmatodea</taxon>
        <taxon>Verophasmatodea</taxon>
        <taxon>Anareolatae</taxon>
        <taxon>Phasmatidae</taxon>
        <taxon>Eurycanthinae</taxon>
        <taxon>Dryococelus</taxon>
    </lineage>
</organism>